<keyword evidence="2 7" id="KW-0945">Host-virus interaction</keyword>
<sequence>MALWERSSGKIYLPPARPVARVYNTDEYVVGTSLFFHSATDRLLTVGHPYFEIRDNVDQSKVLVPKVSGNQFRVFRCTLPDPNKFALIDQSVYNPETERLVWRLRGIEVGHGGPLGIGTSGHPLFNKFNDTENPNKYFPKQTDDNRQNVSFDPKQVQLLLVGCTPPMGEHWDVAKSCAGDNTDPGSCPAIQLVNDYIQDGDMFDIGLGAVNFGNFQRDRAGAPLDINTTICKWPDLLKMSKDIFGDSLFFYGKREQGYARHFWTRAGTTGDTIPEPHAPEFFLTPQSNQDQVNCTNHIYFGTPSGSLVSSESQLLNRPYWLQRAQGTNNGICWRNELFVTVADNTHNTNFTLSVATTEINQDYKYKATDFKHYLRHVEEYEIEFIFQLCKIPLQADILAHINAMNPGIIDDWQLAFVPPPPSGIEDTYRYINSLATRCPDQNPPTEKQDPYKDYNFWDVDLTERFSSELSQFSLGRRFLYQTNLITSGKRPRSTVNYTKKSVKRKRTK</sequence>
<dbReference type="HAMAP" id="MF_04002">
    <property type="entry name" value="PPV_L1"/>
    <property type="match status" value="1"/>
</dbReference>
<dbReference type="EMBL" id="KP692115">
    <property type="protein sequence ID" value="AKP16346.1"/>
    <property type="molecule type" value="Genomic_DNA"/>
</dbReference>
<keyword evidence="5 7" id="KW-0426">Late protein</keyword>
<keyword evidence="7" id="KW-1015">Disulfide bond</keyword>
<dbReference type="GO" id="GO:0042025">
    <property type="term" value="C:host cell nucleus"/>
    <property type="evidence" value="ECO:0007669"/>
    <property type="project" value="UniProtKB-SubCell"/>
</dbReference>
<comment type="similarity">
    <text evidence="7 8">Belongs to the papillomaviridae L1 protein family.</text>
</comment>
<comment type="subcellular location">
    <subcellularLocation>
        <location evidence="7">Virion</location>
    </subcellularLocation>
    <subcellularLocation>
        <location evidence="7">Host nucleus</location>
    </subcellularLocation>
</comment>
<reference evidence="10" key="1">
    <citation type="submission" date="2015-01" db="EMBL/GenBank/DDBJ databases">
        <title>Does Human Papillomavirus-Negative Condylomata Exist?</title>
        <authorList>
            <person name="Arroyo Muhr L.S."/>
            <person name="Bzhalava D."/>
            <person name="Lagheden C."/>
            <person name="Eklund C."/>
            <person name="Johansson H."/>
            <person name="Forslund O."/>
            <person name="Dillner J."/>
            <person name="Hultin E."/>
        </authorList>
    </citation>
    <scope>NUCLEOTIDE SEQUENCE [LARGE SCALE GENOMIC DNA]</scope>
</reference>
<dbReference type="InterPro" id="IPR036973">
    <property type="entry name" value="Capsid_L1_sf_Papillomavir"/>
</dbReference>
<keyword evidence="7" id="KW-1162">Viral penetration into host cytoplasm</keyword>
<evidence type="ECO:0000313" key="10">
    <source>
        <dbReference type="Proteomes" id="UP000140463"/>
    </source>
</evidence>
<gene>
    <name evidence="7 8 9" type="primary">L1</name>
</gene>
<dbReference type="GO" id="GO:0019062">
    <property type="term" value="P:virion attachment to host cell"/>
    <property type="evidence" value="ECO:0007669"/>
    <property type="project" value="UniProtKB-UniRule"/>
</dbReference>
<dbReference type="InterPro" id="IPR011222">
    <property type="entry name" value="dsDNA_vir_gr_I_capsid"/>
</dbReference>
<comment type="function">
    <text evidence="7 8">Forms an icosahedral capsid with a T=7 symmetry and a 50 nm diameter. The capsid is composed of 72 pentamers linked to each other by disulfide bonds and associated with L2 proteins. Binds to heparan sulfate proteoglycans on cell surface of basal layer keratinocytes to provide initial virion attachment. This binding mediates a conformational change in the virus capsid that facilitates efficient infection. The virion enters the host cell via endocytosis. During virus trafficking, L1 protein dissociates from the viral DNA and the genomic DNA is released to the host nucleus. The virion assembly takes place within the cell nucleus. Encapsulates the genomic DNA together with protein L2.</text>
</comment>
<comment type="subunit">
    <text evidence="7">Self-assembles into homopentamers. The capsid has an icosahedral symmetry and consists of 72 capsomers, with each capsomer being a pentamer of L1. Interacts with the minor capsid protein L2; this interaction is necessary for viral genome encapsidation. Interacts with protein E2; this interaction enhances E2-dependent replication and transcription activation.</text>
</comment>
<keyword evidence="7" id="KW-1164">Virus endocytosis by host</keyword>
<keyword evidence="4 7" id="KW-0946">Virion</keyword>
<dbReference type="KEGG" id="vg:25067473"/>
<keyword evidence="10" id="KW-1185">Reference proteome</keyword>
<evidence type="ECO:0000256" key="1">
    <source>
        <dbReference type="ARBA" id="ARBA00022561"/>
    </source>
</evidence>
<dbReference type="GeneID" id="25067473"/>
<protein>
    <recommendedName>
        <fullName evidence="7 8">Major capsid protein L1</fullName>
    </recommendedName>
</protein>
<keyword evidence="6 7" id="KW-1160">Virus entry into host cell</keyword>
<evidence type="ECO:0000313" key="9">
    <source>
        <dbReference type="EMBL" id="AKP16346.1"/>
    </source>
</evidence>
<dbReference type="OrthoDB" id="5037at10239"/>
<evidence type="ECO:0000256" key="7">
    <source>
        <dbReference type="HAMAP-Rule" id="MF_04002"/>
    </source>
</evidence>
<dbReference type="GO" id="GO:0075509">
    <property type="term" value="P:endocytosis involved in viral entry into host cell"/>
    <property type="evidence" value="ECO:0007669"/>
    <property type="project" value="UniProtKB-KW"/>
</dbReference>
<dbReference type="Pfam" id="PF00500">
    <property type="entry name" value="Late_protein_L1"/>
    <property type="match status" value="1"/>
</dbReference>
<keyword evidence="3 7" id="KW-1161">Viral attachment to host cell</keyword>
<dbReference type="Gene3D" id="2.60.175.20">
    <property type="entry name" value="Major capsid L1 (late) superfamily, Papillomavirus"/>
    <property type="match status" value="2"/>
</dbReference>
<feature type="disulfide bond" description="Interchain (with Cys-177)" evidence="7">
    <location>
        <position position="438"/>
    </location>
</feature>
<dbReference type="SUPFAM" id="SSF88648">
    <property type="entry name" value="Group I dsDNA viruses"/>
    <property type="match status" value="1"/>
</dbReference>
<dbReference type="GO" id="GO:0039620">
    <property type="term" value="C:T=7 icosahedral viral capsid"/>
    <property type="evidence" value="ECO:0007669"/>
    <property type="project" value="UniProtKB-UniRule"/>
</dbReference>
<evidence type="ECO:0000256" key="6">
    <source>
        <dbReference type="ARBA" id="ARBA00023296"/>
    </source>
</evidence>
<name>A0A0H4LQV7_9PAPI</name>
<keyword evidence="1 7" id="KW-0167">Capsid protein</keyword>
<accession>A0A0H4LQV7</accession>
<proteinExistence type="inferred from homology"/>
<evidence type="ECO:0000256" key="5">
    <source>
        <dbReference type="ARBA" id="ARBA00022921"/>
    </source>
</evidence>
<evidence type="ECO:0000256" key="2">
    <source>
        <dbReference type="ARBA" id="ARBA00022581"/>
    </source>
</evidence>
<keyword evidence="8" id="KW-1145">T=7 icosahedral capsid protein</keyword>
<evidence type="ECO:0000256" key="8">
    <source>
        <dbReference type="RuleBase" id="RU361248"/>
    </source>
</evidence>
<dbReference type="PRINTS" id="PR00865">
    <property type="entry name" value="HPVCAPSIDL1"/>
</dbReference>
<dbReference type="Proteomes" id="UP000140463">
    <property type="component" value="Segment"/>
</dbReference>
<organism evidence="9 10">
    <name type="scientific">Human papillomavirus 201</name>
    <dbReference type="NCBI Taxonomy" id="1682340"/>
    <lineage>
        <taxon>Viruses</taxon>
        <taxon>Monodnaviria</taxon>
        <taxon>Shotokuvirae</taxon>
        <taxon>Cossaviricota</taxon>
        <taxon>Papovaviricetes</taxon>
        <taxon>Zurhausenvirales</taxon>
        <taxon>Papillomaviridae</taxon>
        <taxon>Firstpapillomavirinae</taxon>
        <taxon>Gammapapillomavirus</taxon>
        <taxon>Gammapapillomavirus 27</taxon>
    </lineage>
</organism>
<evidence type="ECO:0000256" key="3">
    <source>
        <dbReference type="ARBA" id="ARBA00022804"/>
    </source>
</evidence>
<keyword evidence="7" id="KW-1048">Host nucleus</keyword>
<dbReference type="GO" id="GO:0005198">
    <property type="term" value="F:structural molecule activity"/>
    <property type="evidence" value="ECO:0007669"/>
    <property type="project" value="UniProtKB-UniRule"/>
</dbReference>
<evidence type="ECO:0000256" key="4">
    <source>
        <dbReference type="ARBA" id="ARBA00022844"/>
    </source>
</evidence>
<dbReference type="RefSeq" id="YP_009158858.1">
    <property type="nucleotide sequence ID" value="NC_027528.1"/>
</dbReference>
<feature type="disulfide bond" description="Interchain (with Cys-438)" evidence="7">
    <location>
        <position position="177"/>
    </location>
</feature>
<dbReference type="InterPro" id="IPR002210">
    <property type="entry name" value="Capsid_L1_Papillomavir"/>
</dbReference>